<proteinExistence type="predicted"/>
<protein>
    <submittedName>
        <fullName evidence="2">Uncharacterized protein</fullName>
    </submittedName>
</protein>
<dbReference type="RefSeq" id="WP_074880387.1">
    <property type="nucleotide sequence ID" value="NZ_FOXI01000019.1"/>
</dbReference>
<dbReference type="OrthoDB" id="313485at2157"/>
<sequence length="100" mass="11221">MATKQSQSDSRVGEFSINTQLHGHADGPEHVHVEISPVDRQTHMAIVAAGVDGRYSFDFRYTNGTVDVQKAYAEGMREPIDELPNWMDCVRERVENEMGA</sequence>
<feature type="region of interest" description="Disordered" evidence="1">
    <location>
        <begin position="1"/>
        <end position="28"/>
    </location>
</feature>
<evidence type="ECO:0000256" key="1">
    <source>
        <dbReference type="SAM" id="MobiDB-lite"/>
    </source>
</evidence>
<accession>A0A1I5VPQ1</accession>
<organism evidence="2 3">
    <name type="scientific">Halolamina pelagica</name>
    <dbReference type="NCBI Taxonomy" id="699431"/>
    <lineage>
        <taxon>Archaea</taxon>
        <taxon>Methanobacteriati</taxon>
        <taxon>Methanobacteriota</taxon>
        <taxon>Stenosarchaea group</taxon>
        <taxon>Halobacteria</taxon>
        <taxon>Halobacteriales</taxon>
        <taxon>Haloferacaceae</taxon>
    </lineage>
</organism>
<evidence type="ECO:0000313" key="2">
    <source>
        <dbReference type="EMBL" id="SFQ09465.1"/>
    </source>
</evidence>
<gene>
    <name evidence="2" type="ORF">SAMN05216277_11920</name>
</gene>
<keyword evidence="3" id="KW-1185">Reference proteome</keyword>
<evidence type="ECO:0000313" key="3">
    <source>
        <dbReference type="Proteomes" id="UP000183769"/>
    </source>
</evidence>
<name>A0A1I5VPQ1_9EURY</name>
<dbReference type="EMBL" id="FOXI01000019">
    <property type="protein sequence ID" value="SFQ09465.1"/>
    <property type="molecule type" value="Genomic_DNA"/>
</dbReference>
<reference evidence="3" key="1">
    <citation type="submission" date="2016-10" db="EMBL/GenBank/DDBJ databases">
        <authorList>
            <person name="Varghese N."/>
            <person name="Submissions S."/>
        </authorList>
    </citation>
    <scope>NUCLEOTIDE SEQUENCE [LARGE SCALE GENOMIC DNA]</scope>
    <source>
        <strain evidence="3">CGMCC 1.10329</strain>
    </source>
</reference>
<dbReference type="Proteomes" id="UP000183769">
    <property type="component" value="Unassembled WGS sequence"/>
</dbReference>
<feature type="compositionally biased region" description="Polar residues" evidence="1">
    <location>
        <begin position="1"/>
        <end position="21"/>
    </location>
</feature>
<dbReference type="AlphaFoldDB" id="A0A1I5VPQ1"/>